<dbReference type="SUPFAM" id="SSF52266">
    <property type="entry name" value="SGNH hydrolase"/>
    <property type="match status" value="1"/>
</dbReference>
<feature type="chain" id="PRO_5046872298" evidence="1">
    <location>
        <begin position="47"/>
        <end position="307"/>
    </location>
</feature>
<keyword evidence="3" id="KW-0378">Hydrolase</keyword>
<dbReference type="PROSITE" id="PS51318">
    <property type="entry name" value="TAT"/>
    <property type="match status" value="1"/>
</dbReference>
<feature type="domain" description="SGNH hydrolase-type esterase" evidence="2">
    <location>
        <begin position="54"/>
        <end position="290"/>
    </location>
</feature>
<dbReference type="InterPro" id="IPR036514">
    <property type="entry name" value="SGNH_hydro_sf"/>
</dbReference>
<keyword evidence="1" id="KW-0732">Signal</keyword>
<dbReference type="InterPro" id="IPR006311">
    <property type="entry name" value="TAT_signal"/>
</dbReference>
<keyword evidence="4" id="KW-1185">Reference proteome</keyword>
<dbReference type="InterPro" id="IPR013830">
    <property type="entry name" value="SGNH_hydro"/>
</dbReference>
<dbReference type="Gene3D" id="3.40.50.1110">
    <property type="entry name" value="SGNH hydrolase"/>
    <property type="match status" value="1"/>
</dbReference>
<dbReference type="PANTHER" id="PTHR37981:SF1">
    <property type="entry name" value="SGNH HYDROLASE-TYPE ESTERASE DOMAIN-CONTAINING PROTEIN"/>
    <property type="match status" value="1"/>
</dbReference>
<dbReference type="EMBL" id="JBHSZO010000043">
    <property type="protein sequence ID" value="MFC7220850.1"/>
    <property type="molecule type" value="Genomic_DNA"/>
</dbReference>
<name>A0ABW2GJS0_9ACTN</name>
<dbReference type="InterPro" id="IPR037460">
    <property type="entry name" value="SEST-like"/>
</dbReference>
<dbReference type="RefSeq" id="WP_386417816.1">
    <property type="nucleotide sequence ID" value="NZ_JBHSZO010000043.1"/>
</dbReference>
<comment type="caution">
    <text evidence="3">The sequence shown here is derived from an EMBL/GenBank/DDBJ whole genome shotgun (WGS) entry which is preliminary data.</text>
</comment>
<evidence type="ECO:0000313" key="3">
    <source>
        <dbReference type="EMBL" id="MFC7220850.1"/>
    </source>
</evidence>
<protein>
    <submittedName>
        <fullName evidence="3">SGNH/GDSL hydrolase family protein</fullName>
        <ecNumber evidence="3">3.1.-.-</ecNumber>
    </submittedName>
</protein>
<evidence type="ECO:0000256" key="1">
    <source>
        <dbReference type="SAM" id="SignalP"/>
    </source>
</evidence>
<gene>
    <name evidence="3" type="ORF">ACFQLX_22210</name>
</gene>
<dbReference type="GO" id="GO:0016787">
    <property type="term" value="F:hydrolase activity"/>
    <property type="evidence" value="ECO:0007669"/>
    <property type="project" value="UniProtKB-KW"/>
</dbReference>
<proteinExistence type="predicted"/>
<dbReference type="EC" id="3.1.-.-" evidence="3"/>
<evidence type="ECO:0000313" key="4">
    <source>
        <dbReference type="Proteomes" id="UP001596413"/>
    </source>
</evidence>
<reference evidence="4" key="1">
    <citation type="journal article" date="2019" name="Int. J. Syst. Evol. Microbiol.">
        <title>The Global Catalogue of Microorganisms (GCM) 10K type strain sequencing project: providing services to taxonomists for standard genome sequencing and annotation.</title>
        <authorList>
            <consortium name="The Broad Institute Genomics Platform"/>
            <consortium name="The Broad Institute Genome Sequencing Center for Infectious Disease"/>
            <person name="Wu L."/>
            <person name="Ma J."/>
        </authorList>
    </citation>
    <scope>NUCLEOTIDE SEQUENCE [LARGE SCALE GENOMIC DNA]</scope>
    <source>
        <strain evidence="4">CGMCC 1.13681</strain>
    </source>
</reference>
<feature type="signal peptide" evidence="1">
    <location>
        <begin position="1"/>
        <end position="46"/>
    </location>
</feature>
<evidence type="ECO:0000259" key="2">
    <source>
        <dbReference type="Pfam" id="PF13472"/>
    </source>
</evidence>
<dbReference type="CDD" id="cd01823">
    <property type="entry name" value="SEST_like"/>
    <property type="match status" value="1"/>
</dbReference>
<dbReference type="Proteomes" id="UP001596413">
    <property type="component" value="Unassembled WGS sequence"/>
</dbReference>
<sequence length="307" mass="31901">MSEYRGITTGGGSGPERRGRRAAVTALAAAGAAGLVLAATAAPAQAAPAEHYVALGDSYTSGPGIPTQVDPACGRSDRNYPSVTAARLNVADFKDASCGGAVTAHMWQAQGANPPQLDALAKRTTLVTLGISGNDIGFGEIIGTCTLLSFTDPTGNPCERRYHASGTDELAARIDQVSARVDTVLDAIHERAPRARVLLVGYPVIAPDDGVGCRPSVQFADGDFAYVRDTEKRLNAMLGQVAAANRAQYVDTYTPTVGHDVCKPPADRWVEPLTPASPAAPFHPNERGEAAMAEAVLTQLAAPGRGR</sequence>
<dbReference type="Pfam" id="PF13472">
    <property type="entry name" value="Lipase_GDSL_2"/>
    <property type="match status" value="1"/>
</dbReference>
<accession>A0ABW2GJS0</accession>
<dbReference type="PANTHER" id="PTHR37981">
    <property type="entry name" value="LIPASE 2"/>
    <property type="match status" value="1"/>
</dbReference>
<organism evidence="3 4">
    <name type="scientific">Streptomyces polyrhachis</name>
    <dbReference type="NCBI Taxonomy" id="1282885"/>
    <lineage>
        <taxon>Bacteria</taxon>
        <taxon>Bacillati</taxon>
        <taxon>Actinomycetota</taxon>
        <taxon>Actinomycetes</taxon>
        <taxon>Kitasatosporales</taxon>
        <taxon>Streptomycetaceae</taxon>
        <taxon>Streptomyces</taxon>
    </lineage>
</organism>